<name>A0ABU8TBG4_9PSEU</name>
<dbReference type="Gene3D" id="1.10.10.10">
    <property type="entry name" value="Winged helix-like DNA-binding domain superfamily/Winged helix DNA-binding domain"/>
    <property type="match status" value="1"/>
</dbReference>
<gene>
    <name evidence="2" type="ORF">WJX68_20230</name>
</gene>
<comment type="caution">
    <text evidence="2">The sequence shown here is derived from an EMBL/GenBank/DDBJ whole genome shotgun (WGS) entry which is preliminary data.</text>
</comment>
<evidence type="ECO:0000259" key="1">
    <source>
        <dbReference type="PROSITE" id="PS50995"/>
    </source>
</evidence>
<dbReference type="InterPro" id="IPR039422">
    <property type="entry name" value="MarR/SlyA-like"/>
</dbReference>
<dbReference type="PANTHER" id="PTHR33164:SF43">
    <property type="entry name" value="HTH-TYPE TRANSCRIPTIONAL REPRESSOR YETL"/>
    <property type="match status" value="1"/>
</dbReference>
<dbReference type="PROSITE" id="PS50995">
    <property type="entry name" value="HTH_MARR_2"/>
    <property type="match status" value="1"/>
</dbReference>
<keyword evidence="3" id="KW-1185">Reference proteome</keyword>
<dbReference type="PRINTS" id="PR00598">
    <property type="entry name" value="HTHMARR"/>
</dbReference>
<dbReference type="InterPro" id="IPR036390">
    <property type="entry name" value="WH_DNA-bd_sf"/>
</dbReference>
<dbReference type="PANTHER" id="PTHR33164">
    <property type="entry name" value="TRANSCRIPTIONAL REGULATOR, MARR FAMILY"/>
    <property type="match status" value="1"/>
</dbReference>
<organism evidence="2 3">
    <name type="scientific">Pseudonocardia spirodelae</name>
    <dbReference type="NCBI Taxonomy" id="3133431"/>
    <lineage>
        <taxon>Bacteria</taxon>
        <taxon>Bacillati</taxon>
        <taxon>Actinomycetota</taxon>
        <taxon>Actinomycetes</taxon>
        <taxon>Pseudonocardiales</taxon>
        <taxon>Pseudonocardiaceae</taxon>
        <taxon>Pseudonocardia</taxon>
    </lineage>
</organism>
<dbReference type="Pfam" id="PF01047">
    <property type="entry name" value="MarR"/>
    <property type="match status" value="1"/>
</dbReference>
<feature type="domain" description="HTH marR-type" evidence="1">
    <location>
        <begin position="18"/>
        <end position="147"/>
    </location>
</feature>
<dbReference type="InterPro" id="IPR036388">
    <property type="entry name" value="WH-like_DNA-bd_sf"/>
</dbReference>
<sequence length="155" mass="16573">MTDEATPLDAALAALDDTTLAVRDLISASQDLTARMARRMGMNVSDMTAILMLSERGPMGGTELARLLEISTAAVTILVDRLQRSGHVERSRDPGDGRRVRVSGTTAARTAALRAWMPAIQDLDEVCRSLSPSERAVAQDVLGRLRAAMARGAQA</sequence>
<evidence type="ECO:0000313" key="2">
    <source>
        <dbReference type="EMBL" id="MEJ8281277.1"/>
    </source>
</evidence>
<dbReference type="Proteomes" id="UP001364211">
    <property type="component" value="Unassembled WGS sequence"/>
</dbReference>
<evidence type="ECO:0000313" key="3">
    <source>
        <dbReference type="Proteomes" id="UP001364211"/>
    </source>
</evidence>
<reference evidence="2 3" key="1">
    <citation type="submission" date="2024-03" db="EMBL/GenBank/DDBJ databases">
        <title>Draft genome sequence of Pseudonocardia sp. DW16-2.</title>
        <authorList>
            <person name="Duangmal K."/>
        </authorList>
    </citation>
    <scope>NUCLEOTIDE SEQUENCE [LARGE SCALE GENOMIC DNA]</scope>
    <source>
        <strain evidence="2 3">DW16-2</strain>
    </source>
</reference>
<proteinExistence type="predicted"/>
<dbReference type="SMART" id="SM00347">
    <property type="entry name" value="HTH_MARR"/>
    <property type="match status" value="1"/>
</dbReference>
<dbReference type="RefSeq" id="WP_340293346.1">
    <property type="nucleotide sequence ID" value="NZ_JBBJUP010000018.1"/>
</dbReference>
<protein>
    <submittedName>
        <fullName evidence="2">MarR family transcriptional regulator</fullName>
    </submittedName>
</protein>
<dbReference type="InterPro" id="IPR000835">
    <property type="entry name" value="HTH_MarR-typ"/>
</dbReference>
<dbReference type="SUPFAM" id="SSF46785">
    <property type="entry name" value="Winged helix' DNA-binding domain"/>
    <property type="match status" value="1"/>
</dbReference>
<accession>A0ABU8TBG4</accession>
<dbReference type="EMBL" id="JBBJUP010000018">
    <property type="protein sequence ID" value="MEJ8281277.1"/>
    <property type="molecule type" value="Genomic_DNA"/>
</dbReference>